<dbReference type="RefSeq" id="WP_068005502.1">
    <property type="nucleotide sequence ID" value="NZ_FOFM01000002.1"/>
</dbReference>
<reference evidence="2 3" key="1">
    <citation type="journal article" date="2016" name="Front. Microbiol.">
        <title>Comparative Genomic Analysis Reveals a Diverse Repertoire of Genes Involved in Prokaryote-Eukaryote Interactions within the Pseudovibrio Genus.</title>
        <authorList>
            <person name="Romano S."/>
            <person name="Fernandez-Guerra A."/>
            <person name="Reen F.J."/>
            <person name="Glockner F.O."/>
            <person name="Crowley S.P."/>
            <person name="O'Sullivan O."/>
            <person name="Cotter P.D."/>
            <person name="Adams C."/>
            <person name="Dobson A.D."/>
            <person name="O'Gara F."/>
        </authorList>
    </citation>
    <scope>NUCLEOTIDE SEQUENCE [LARGE SCALE GENOMIC DNA]</scope>
    <source>
        <strain evidence="2 3">Ad2</strain>
    </source>
</reference>
<dbReference type="InterPro" id="IPR050508">
    <property type="entry name" value="Methyltransf_Superfamily"/>
</dbReference>
<accession>A0A165YWL1</accession>
<dbReference type="PANTHER" id="PTHR42912:SF93">
    <property type="entry name" value="N6-ADENOSINE-METHYLTRANSFERASE TMT1A"/>
    <property type="match status" value="1"/>
</dbReference>
<dbReference type="CDD" id="cd02440">
    <property type="entry name" value="AdoMet_MTases"/>
    <property type="match status" value="1"/>
</dbReference>
<dbReference type="PANTHER" id="PTHR42912">
    <property type="entry name" value="METHYLTRANSFERASE"/>
    <property type="match status" value="1"/>
</dbReference>
<evidence type="ECO:0000313" key="3">
    <source>
        <dbReference type="Proteomes" id="UP000076577"/>
    </source>
</evidence>
<dbReference type="SUPFAM" id="SSF53335">
    <property type="entry name" value="S-adenosyl-L-methionine-dependent methyltransferases"/>
    <property type="match status" value="1"/>
</dbReference>
<dbReference type="GO" id="GO:0032259">
    <property type="term" value="P:methylation"/>
    <property type="evidence" value="ECO:0007669"/>
    <property type="project" value="UniProtKB-KW"/>
</dbReference>
<dbReference type="GO" id="GO:0102082">
    <property type="term" value="F:demethylrebeccamycin--D-glucose O-methyltransferase activity"/>
    <property type="evidence" value="ECO:0007669"/>
    <property type="project" value="UniProtKB-EC"/>
</dbReference>
<comment type="caution">
    <text evidence="2">The sequence shown here is derived from an EMBL/GenBank/DDBJ whole genome shotgun (WGS) entry which is preliminary data.</text>
</comment>
<dbReference type="InterPro" id="IPR029063">
    <property type="entry name" value="SAM-dependent_MTases_sf"/>
</dbReference>
<dbReference type="GO" id="GO:0008757">
    <property type="term" value="F:S-adenosylmethionine-dependent methyltransferase activity"/>
    <property type="evidence" value="ECO:0007669"/>
    <property type="project" value="InterPro"/>
</dbReference>
<feature type="domain" description="Methyltransferase type 11" evidence="1">
    <location>
        <begin position="48"/>
        <end position="147"/>
    </location>
</feature>
<keyword evidence="2" id="KW-0808">Transferase</keyword>
<evidence type="ECO:0000313" key="2">
    <source>
        <dbReference type="EMBL" id="KZL19299.1"/>
    </source>
</evidence>
<dbReference type="Gene3D" id="3.40.50.150">
    <property type="entry name" value="Vaccinia Virus protein VP39"/>
    <property type="match status" value="1"/>
</dbReference>
<dbReference type="STRING" id="989403.SAMN05421798_102657"/>
<dbReference type="AlphaFoldDB" id="A0A165YWL1"/>
<name>A0A165YWL1_9HYPH</name>
<dbReference type="EC" id="2.1.1.164" evidence="2"/>
<dbReference type="Proteomes" id="UP000076577">
    <property type="component" value="Unassembled WGS sequence"/>
</dbReference>
<gene>
    <name evidence="2" type="primary">rebM_1</name>
    <name evidence="2" type="ORF">PsAD2_02050</name>
</gene>
<dbReference type="EMBL" id="LMCB01000015">
    <property type="protein sequence ID" value="KZL19299.1"/>
    <property type="molecule type" value="Genomic_DNA"/>
</dbReference>
<organism evidence="2 3">
    <name type="scientific">Pseudovibrio axinellae</name>
    <dbReference type="NCBI Taxonomy" id="989403"/>
    <lineage>
        <taxon>Bacteria</taxon>
        <taxon>Pseudomonadati</taxon>
        <taxon>Pseudomonadota</taxon>
        <taxon>Alphaproteobacteria</taxon>
        <taxon>Hyphomicrobiales</taxon>
        <taxon>Stappiaceae</taxon>
        <taxon>Pseudovibrio</taxon>
    </lineage>
</organism>
<keyword evidence="3" id="KW-1185">Reference proteome</keyword>
<dbReference type="PATRIC" id="fig|989403.3.peg.2191"/>
<evidence type="ECO:0000259" key="1">
    <source>
        <dbReference type="Pfam" id="PF08241"/>
    </source>
</evidence>
<keyword evidence="2" id="KW-0489">Methyltransferase</keyword>
<dbReference type="Pfam" id="PF08241">
    <property type="entry name" value="Methyltransf_11"/>
    <property type="match status" value="1"/>
</dbReference>
<sequence length="262" mass="28939">MPVDVSKQYKTSKNLRTRANLHRTYANKSWFNWACGQAGFKAGSNIADIGCGTGWFWDQNQNALPSGLFVSLLDQSAQMVAEAQETLGKLSAITQVSGHVEIAEALPFEDASFDFVMALHMVYHLSDPDKALNEMRRILRPDGKVMIAINDSSNLKKVYELNSQVFDVAPVDPSTVMAPPAKVAAMLAQRFDKITQLIYEDVYAIENAEVIFSTLTSYPPGSNATEEQQAQLISTIGERLEQSGGIIRSPHKVLLFIAENPR</sequence>
<proteinExistence type="predicted"/>
<dbReference type="OrthoDB" id="8153637at2"/>
<dbReference type="InterPro" id="IPR013216">
    <property type="entry name" value="Methyltransf_11"/>
</dbReference>
<protein>
    <submittedName>
        <fullName evidence="2">Demethylrebeccamycin-D-glucose O-methyltransferase</fullName>
        <ecNumber evidence="2">2.1.1.164</ecNumber>
    </submittedName>
</protein>